<protein>
    <recommendedName>
        <fullName evidence="5">Pentatricopeptide repeat-containing protein</fullName>
    </recommendedName>
</protein>
<dbReference type="Pfam" id="PF13041">
    <property type="entry name" value="PPR_2"/>
    <property type="match status" value="1"/>
</dbReference>
<dbReference type="FunFam" id="1.25.40.10:FF:000184">
    <property type="entry name" value="Pentatricopeptide repeat-containing protein, chloroplastic"/>
    <property type="match status" value="1"/>
</dbReference>
<dbReference type="Gene3D" id="1.25.40.10">
    <property type="entry name" value="Tetratricopeptide repeat domain"/>
    <property type="match status" value="3"/>
</dbReference>
<name>A0AAP0KNM3_9MAGN</name>
<feature type="repeat" description="PPR" evidence="2">
    <location>
        <begin position="298"/>
        <end position="332"/>
    </location>
</feature>
<evidence type="ECO:0000256" key="2">
    <source>
        <dbReference type="PROSITE-ProRule" id="PRU00708"/>
    </source>
</evidence>
<organism evidence="3 4">
    <name type="scientific">Stephania japonica</name>
    <dbReference type="NCBI Taxonomy" id="461633"/>
    <lineage>
        <taxon>Eukaryota</taxon>
        <taxon>Viridiplantae</taxon>
        <taxon>Streptophyta</taxon>
        <taxon>Embryophyta</taxon>
        <taxon>Tracheophyta</taxon>
        <taxon>Spermatophyta</taxon>
        <taxon>Magnoliopsida</taxon>
        <taxon>Ranunculales</taxon>
        <taxon>Menispermaceae</taxon>
        <taxon>Menispermoideae</taxon>
        <taxon>Cissampelideae</taxon>
        <taxon>Stephania</taxon>
    </lineage>
</organism>
<dbReference type="FunFam" id="1.25.40.10:FF:000348">
    <property type="entry name" value="Pentatricopeptide repeat-containing protein chloroplastic"/>
    <property type="match status" value="1"/>
</dbReference>
<accession>A0AAP0KNM3</accession>
<dbReference type="NCBIfam" id="TIGR00756">
    <property type="entry name" value="PPR"/>
    <property type="match status" value="4"/>
</dbReference>
<dbReference type="InterPro" id="IPR002885">
    <property type="entry name" value="PPR_rpt"/>
</dbReference>
<keyword evidence="1" id="KW-0677">Repeat</keyword>
<feature type="repeat" description="PPR" evidence="2">
    <location>
        <begin position="197"/>
        <end position="231"/>
    </location>
</feature>
<dbReference type="GO" id="GO:0003723">
    <property type="term" value="F:RNA binding"/>
    <property type="evidence" value="ECO:0007669"/>
    <property type="project" value="InterPro"/>
</dbReference>
<evidence type="ECO:0008006" key="5">
    <source>
        <dbReference type="Google" id="ProtNLM"/>
    </source>
</evidence>
<comment type="caution">
    <text evidence="3">The sequence shown here is derived from an EMBL/GenBank/DDBJ whole genome shotgun (WGS) entry which is preliminary data.</text>
</comment>
<dbReference type="PROSITE" id="PS51375">
    <property type="entry name" value="PPR"/>
    <property type="match status" value="3"/>
</dbReference>
<keyword evidence="4" id="KW-1185">Reference proteome</keyword>
<dbReference type="Pfam" id="PF12854">
    <property type="entry name" value="PPR_1"/>
    <property type="match status" value="1"/>
</dbReference>
<evidence type="ECO:0000313" key="4">
    <source>
        <dbReference type="Proteomes" id="UP001417504"/>
    </source>
</evidence>
<dbReference type="Pfam" id="PF20431">
    <property type="entry name" value="E_motif"/>
    <property type="match status" value="1"/>
</dbReference>
<dbReference type="InterPro" id="IPR046960">
    <property type="entry name" value="PPR_At4g14850-like_plant"/>
</dbReference>
<dbReference type="InterPro" id="IPR011990">
    <property type="entry name" value="TPR-like_helical_dom_sf"/>
</dbReference>
<gene>
    <name evidence="3" type="ORF">Sjap_003358</name>
</gene>
<dbReference type="EMBL" id="JBBNAE010000001">
    <property type="protein sequence ID" value="KAK9155878.1"/>
    <property type="molecule type" value="Genomic_DNA"/>
</dbReference>
<dbReference type="Pfam" id="PF01535">
    <property type="entry name" value="PPR"/>
    <property type="match status" value="2"/>
</dbReference>
<reference evidence="3 4" key="1">
    <citation type="submission" date="2024-01" db="EMBL/GenBank/DDBJ databases">
        <title>Genome assemblies of Stephania.</title>
        <authorList>
            <person name="Yang L."/>
        </authorList>
    </citation>
    <scope>NUCLEOTIDE SEQUENCE [LARGE SCALE GENOMIC DNA]</scope>
    <source>
        <strain evidence="3">QJT</strain>
        <tissue evidence="3">Leaf</tissue>
    </source>
</reference>
<dbReference type="Proteomes" id="UP001417504">
    <property type="component" value="Unassembled WGS sequence"/>
</dbReference>
<feature type="repeat" description="PPR" evidence="2">
    <location>
        <begin position="135"/>
        <end position="169"/>
    </location>
</feature>
<dbReference type="PANTHER" id="PTHR47926">
    <property type="entry name" value="PENTATRICOPEPTIDE REPEAT-CONTAINING PROTEIN"/>
    <property type="match status" value="1"/>
</dbReference>
<dbReference type="InterPro" id="IPR046848">
    <property type="entry name" value="E_motif"/>
</dbReference>
<evidence type="ECO:0000313" key="3">
    <source>
        <dbReference type="EMBL" id="KAK9155878.1"/>
    </source>
</evidence>
<dbReference type="GO" id="GO:0009451">
    <property type="term" value="P:RNA modification"/>
    <property type="evidence" value="ECO:0007669"/>
    <property type="project" value="InterPro"/>
</dbReference>
<dbReference type="AlphaFoldDB" id="A0AAP0KNM3"/>
<dbReference type="PANTHER" id="PTHR47926:SF352">
    <property type="entry name" value="REPEAT-CONTAINING PROTEIN, PUTATIVE-RELATED"/>
    <property type="match status" value="1"/>
</dbReference>
<proteinExistence type="predicted"/>
<evidence type="ECO:0000256" key="1">
    <source>
        <dbReference type="ARBA" id="ARBA00022737"/>
    </source>
</evidence>
<sequence>MIRCLQLVEKCKNMRQMKQAHAQIVTFGLGNNSYAVSRIMAFCSDPQLGSLDHARKLFEQIPKPTICICNTMIKAFLLKLKFVATVEIYKMILQIGMCPDNYTLPYVLKASTYMRNCRLGEQFHGHISKLGLLCDIYVGNSLISLYTGCGAMEEAREVFDEMTFRNVVSWTIMISGYAKQGDIDNACLLFDAAPVKDKGVWGAIISGYVQNNCFKEGLHMFRLMQLENLELDEAVFVSALCACAHLGAMEIGIWIHRYLGQIKLPLGVKLTTALIDMYIKCGNMELAQKLFHGMRERDIVCLNVMLYGLAIHGDGENAFKLFTEMVRDWFIPDDITFIAMFTACSYSGMASEGLDMFNNMNTLYGIEPKTEHYGCVVDFLGRVGMFDEAKEIIRKMHNISSPSEEAIAWRALLSACCNHGETQLAKVAAERLMQLEGHSGAYVLLSNLYSTYEKFDDARRIRKMMKDRGVNKAPGCSFIEVDGSVHEFLASEMTHPRMEEICELLEKMSEQLESSACKPDVLAICLWHGIHLLQSENAKVTKDNHICFQLTYDCLGGVIDAILWFFVVGFEESHDGLLICQINTLSDVDRVVFSSVEQLIWSIDCSTARTISGYLALGCSIGSMAISRDCLESDYA</sequence>